<dbReference type="Pfam" id="PF04657">
    <property type="entry name" value="DMT_YdcZ"/>
    <property type="match status" value="1"/>
</dbReference>
<evidence type="ECO:0000313" key="2">
    <source>
        <dbReference type="EMBL" id="MEJ5976101.1"/>
    </source>
</evidence>
<dbReference type="InterPro" id="IPR006750">
    <property type="entry name" value="YdcZ"/>
</dbReference>
<reference evidence="2 3" key="1">
    <citation type="submission" date="2024-03" db="EMBL/GenBank/DDBJ databases">
        <authorList>
            <person name="Jo J.-H."/>
        </authorList>
    </citation>
    <scope>NUCLEOTIDE SEQUENCE [LARGE SCALE GENOMIC DNA]</scope>
    <source>
        <strain evidence="2 3">PS1R-30</strain>
    </source>
</reference>
<evidence type="ECO:0000256" key="1">
    <source>
        <dbReference type="SAM" id="Phobius"/>
    </source>
</evidence>
<feature type="transmembrane region" description="Helical" evidence="1">
    <location>
        <begin position="76"/>
        <end position="96"/>
    </location>
</feature>
<proteinExistence type="predicted"/>
<dbReference type="PANTHER" id="PTHR34821:SF2">
    <property type="entry name" value="INNER MEMBRANE PROTEIN YDCZ"/>
    <property type="match status" value="1"/>
</dbReference>
<name>A0ABU8RTS2_9SPHN</name>
<comment type="caution">
    <text evidence="2">The sequence shown here is derived from an EMBL/GenBank/DDBJ whole genome shotgun (WGS) entry which is preliminary data.</text>
</comment>
<feature type="transmembrane region" description="Helical" evidence="1">
    <location>
        <begin position="103"/>
        <end position="123"/>
    </location>
</feature>
<dbReference type="PANTHER" id="PTHR34821">
    <property type="entry name" value="INNER MEMBRANE PROTEIN YDCZ"/>
    <property type="match status" value="1"/>
</dbReference>
<gene>
    <name evidence="2" type="ORF">WG901_05620</name>
</gene>
<sequence>MQTNPASFLGIAAMMFVVGVSIPLMAALNGGLGRQIDSPYAATFLLFCFGLVLSFGLMMVNGGFPALAKFRGIPPYFYLGALVVVSYIASITWAGPRIGVGNAVFFVLLGQVVAAATVDHFGLLSAAQAAITPRRLLGIVVMALGVYLARKPV</sequence>
<evidence type="ECO:0000313" key="3">
    <source>
        <dbReference type="Proteomes" id="UP001361239"/>
    </source>
</evidence>
<dbReference type="EMBL" id="JBBHJZ010000001">
    <property type="protein sequence ID" value="MEJ5976101.1"/>
    <property type="molecule type" value="Genomic_DNA"/>
</dbReference>
<feature type="transmembrane region" description="Helical" evidence="1">
    <location>
        <begin position="40"/>
        <end position="64"/>
    </location>
</feature>
<organism evidence="2 3">
    <name type="scientific">Novosphingobium anseongense</name>
    <dbReference type="NCBI Taxonomy" id="3133436"/>
    <lineage>
        <taxon>Bacteria</taxon>
        <taxon>Pseudomonadati</taxon>
        <taxon>Pseudomonadota</taxon>
        <taxon>Alphaproteobacteria</taxon>
        <taxon>Sphingomonadales</taxon>
        <taxon>Sphingomonadaceae</taxon>
        <taxon>Novosphingobium</taxon>
    </lineage>
</organism>
<dbReference type="RefSeq" id="WP_339586020.1">
    <property type="nucleotide sequence ID" value="NZ_JBBHJZ010000001.1"/>
</dbReference>
<feature type="transmembrane region" description="Helical" evidence="1">
    <location>
        <begin position="129"/>
        <end position="149"/>
    </location>
</feature>
<keyword evidence="1" id="KW-0472">Membrane</keyword>
<feature type="transmembrane region" description="Helical" evidence="1">
    <location>
        <begin position="6"/>
        <end position="28"/>
    </location>
</feature>
<accession>A0ABU8RTS2</accession>
<keyword evidence="1" id="KW-0812">Transmembrane</keyword>
<keyword evidence="3" id="KW-1185">Reference proteome</keyword>
<dbReference type="Proteomes" id="UP001361239">
    <property type="component" value="Unassembled WGS sequence"/>
</dbReference>
<keyword evidence="1" id="KW-1133">Transmembrane helix</keyword>
<protein>
    <submittedName>
        <fullName evidence="2">DMT family transporter</fullName>
    </submittedName>
</protein>